<protein>
    <submittedName>
        <fullName evidence="2">Uncharacterized protein</fullName>
    </submittedName>
</protein>
<name>A0A9D5X275_9ACTN</name>
<keyword evidence="1" id="KW-0472">Membrane</keyword>
<comment type="caution">
    <text evidence="2">The sequence shown here is derived from an EMBL/GenBank/DDBJ whole genome shotgun (WGS) entry which is preliminary data.</text>
</comment>
<accession>A0A9D5X275</accession>
<evidence type="ECO:0000313" key="3">
    <source>
        <dbReference type="Proteomes" id="UP000787322"/>
    </source>
</evidence>
<sequence length="152" mass="16786">MRTMKFLCCQKGQMFVETALVLPVVLVVALIAINLFKFVDMCSKFDRVAADQIIAHGTSSSHSANEDAPENLAQRIRTALNCDNNCDIVVSLEGESEGIGNMVSVFPKYQVTLKYKPWPHTLRLPLVSLEFPLCLTHTTSIVVSPYKSGVVI</sequence>
<proteinExistence type="predicted"/>
<keyword evidence="1" id="KW-0812">Transmembrane</keyword>
<gene>
    <name evidence="2" type="ORF">HXK24_00250</name>
</gene>
<feature type="transmembrane region" description="Helical" evidence="1">
    <location>
        <begin position="20"/>
        <end position="39"/>
    </location>
</feature>
<evidence type="ECO:0000256" key="1">
    <source>
        <dbReference type="SAM" id="Phobius"/>
    </source>
</evidence>
<dbReference type="EMBL" id="JABZGU010000002">
    <property type="protein sequence ID" value="MBF4802254.1"/>
    <property type="molecule type" value="Genomic_DNA"/>
</dbReference>
<keyword evidence="1" id="KW-1133">Transmembrane helix</keyword>
<dbReference type="Proteomes" id="UP000787322">
    <property type="component" value="Unassembled WGS sequence"/>
</dbReference>
<dbReference type="AlphaFoldDB" id="A0A9D5X275"/>
<organism evidence="2 3">
    <name type="scientific">Lancefieldella parvula</name>
    <dbReference type="NCBI Taxonomy" id="1382"/>
    <lineage>
        <taxon>Bacteria</taxon>
        <taxon>Bacillati</taxon>
        <taxon>Actinomycetota</taxon>
        <taxon>Coriobacteriia</taxon>
        <taxon>Coriobacteriales</taxon>
        <taxon>Atopobiaceae</taxon>
        <taxon>Lancefieldella</taxon>
    </lineage>
</organism>
<reference evidence="2" key="1">
    <citation type="submission" date="2020-04" db="EMBL/GenBank/DDBJ databases">
        <title>Deep metagenomics examines the oral microbiome during advanced dental caries in children, revealing novel taxa and co-occurrences with host molecules.</title>
        <authorList>
            <person name="Baker J.L."/>
            <person name="Morton J.T."/>
            <person name="Dinis M."/>
            <person name="Alvarez R."/>
            <person name="Tran N.C."/>
            <person name="Knight R."/>
            <person name="Edlund A."/>
        </authorList>
    </citation>
    <scope>NUCLEOTIDE SEQUENCE</scope>
    <source>
        <strain evidence="2">JCVI_3_bin.11</strain>
    </source>
</reference>
<evidence type="ECO:0000313" key="2">
    <source>
        <dbReference type="EMBL" id="MBF4802254.1"/>
    </source>
</evidence>